<feature type="signal peptide" evidence="2">
    <location>
        <begin position="1"/>
        <end position="19"/>
    </location>
</feature>
<sequence length="1049" mass="112486" precursor="true">MRYLPGVLTLLLCCHSAFGVVPLKPVAGLRDHKPKLYALTGARIVTAPGEVIEQGVVVLDDGVIQAIGAGVEPPPGAETIDLAGKTIYPGLIDAFTEQSIDGAAPGPGYWNDNVTPQRRVAAGYKASESVQKELRGQGITARLVAPDDGIIKGISCVALTGDDADSGALLADEAALHAELTIRRRGRSGFPNSPMGAVALARQAMLDAQWHAKATAAAKASGGASEVAPSAALEALAGCLDGRQLLIADAANELFVLRADRFAREFSLRLAVRGSGNEYRRLAAIAKSGRTIIVPVDFPKPPPVSSPDAAADASLEELMHWRLALENPARLHQAGVTIALTTHGLKKRGDFLKQVRQAVERGLPADAALAALTTAPAQLLGVSDSVGTLASGKYANLVVTDGDLFDKKTKVLSTWVAGKEFKITQTAEVDLTGEWHIALKRETDLGDLMLSITGKPTKPSGKLTLASDPAEQDEPAEDQSDTDEEEQSAKLKDLRLDHSRLTARLDGKPLGLAGGVVLSANAIGTGDDLTLSGVLQPLGKPSIRFTAAKTDEAGEHSEEEDEREEDADEDEHEHDGEDDEQAPSPVEVEVAVNYPLGAYGRASPPEPPKHLLFRGATVWTCDEAGTLEQADVLVTDGLIAEVGKRLAQPDGAVVVDARGKHLTPGVIDCHSHMATDGGINESSQAITAEVRIGDMIDPDDITIYRQLAGGVTTSNILHGSANPIGGQNQVIKLRWGAGPEEMKFAGAPAGIKWALGENVKQSNWGSDHTTRYPQTRMGVDELHIDALSAARAYQAEHDAWAADPVGPPPRRDLELDALAEILAGERWIHCHSYRQSEILALLRTLDSFDVTIGSLQHILEGYKVAPEMVAHGATGSSFADWWAYKYEVFDAIPHNGALMHRAGVVVSFNSDDAEMGRRLNQEAAKAVKYGGVSPDEALKFVTLNPAKQLRIEDRVGSITVGKDADLALWDAPPLSVFARCEQTWVDGRKYFDRQEDRRRVEQDHQLHARLVQAVFDSREPAAKPGENREDPSKLWPRHDEFCHGHGHTH</sequence>
<dbReference type="PANTHER" id="PTHR43135:SF3">
    <property type="entry name" value="ALPHA-D-RIBOSE 1-METHYLPHOSPHONATE 5-TRIPHOSPHATE DIPHOSPHATASE"/>
    <property type="match status" value="1"/>
</dbReference>
<evidence type="ECO:0000313" key="5">
    <source>
        <dbReference type="Proteomes" id="UP000316714"/>
    </source>
</evidence>
<keyword evidence="5" id="KW-1185">Reference proteome</keyword>
<dbReference type="CDD" id="cd01309">
    <property type="entry name" value="Met_dep_hydrolase_C"/>
    <property type="match status" value="1"/>
</dbReference>
<feature type="compositionally biased region" description="Acidic residues" evidence="1">
    <location>
        <begin position="557"/>
        <end position="581"/>
    </location>
</feature>
<feature type="region of interest" description="Disordered" evidence="1">
    <location>
        <begin position="549"/>
        <end position="586"/>
    </location>
</feature>
<evidence type="ECO:0000256" key="1">
    <source>
        <dbReference type="SAM" id="MobiDB-lite"/>
    </source>
</evidence>
<feature type="region of interest" description="Disordered" evidence="1">
    <location>
        <begin position="1015"/>
        <end position="1049"/>
    </location>
</feature>
<evidence type="ECO:0000259" key="3">
    <source>
        <dbReference type="Pfam" id="PF01979"/>
    </source>
</evidence>
<feature type="region of interest" description="Disordered" evidence="1">
    <location>
        <begin position="456"/>
        <end position="495"/>
    </location>
</feature>
<keyword evidence="2" id="KW-0732">Signal</keyword>
<evidence type="ECO:0000313" key="4">
    <source>
        <dbReference type="EMBL" id="TWT36977.1"/>
    </source>
</evidence>
<dbReference type="PANTHER" id="PTHR43135">
    <property type="entry name" value="ALPHA-D-RIBOSE 1-METHYLPHOSPHONATE 5-TRIPHOSPHATE DIPHOSPHATASE"/>
    <property type="match status" value="1"/>
</dbReference>
<dbReference type="InterPro" id="IPR011059">
    <property type="entry name" value="Metal-dep_hydrolase_composite"/>
</dbReference>
<keyword evidence="4" id="KW-0378">Hydrolase</keyword>
<dbReference type="EC" id="3.5.2.2" evidence="4"/>
<dbReference type="InterPro" id="IPR051781">
    <property type="entry name" value="Metallo-dep_Hydrolase"/>
</dbReference>
<dbReference type="OrthoDB" id="9802793at2"/>
<name>A0A5C5VGA9_9BACT</name>
<evidence type="ECO:0000256" key="2">
    <source>
        <dbReference type="SAM" id="SignalP"/>
    </source>
</evidence>
<feature type="compositionally biased region" description="Basic and acidic residues" evidence="1">
    <location>
        <begin position="1016"/>
        <end position="1043"/>
    </location>
</feature>
<dbReference type="AlphaFoldDB" id="A0A5C5VGA9"/>
<dbReference type="EMBL" id="SIHJ01000001">
    <property type="protein sequence ID" value="TWT36977.1"/>
    <property type="molecule type" value="Genomic_DNA"/>
</dbReference>
<dbReference type="InterPro" id="IPR032466">
    <property type="entry name" value="Metal_Hydrolase"/>
</dbReference>
<proteinExistence type="predicted"/>
<gene>
    <name evidence="4" type="primary">dht</name>
    <name evidence="4" type="ORF">KOR34_19230</name>
</gene>
<accession>A0A5C5VGA9</accession>
<protein>
    <submittedName>
        <fullName evidence="4">D-hydantoinase/dihydropyrimidinase</fullName>
        <ecNumber evidence="4">3.5.2.2</ecNumber>
    </submittedName>
</protein>
<dbReference type="Gene3D" id="2.30.40.10">
    <property type="entry name" value="Urease, subunit C, domain 1"/>
    <property type="match status" value="2"/>
</dbReference>
<dbReference type="InterPro" id="IPR006680">
    <property type="entry name" value="Amidohydro-rel"/>
</dbReference>
<feature type="domain" description="Amidohydrolase-related" evidence="3">
    <location>
        <begin position="899"/>
        <end position="978"/>
    </location>
</feature>
<dbReference type="SUPFAM" id="SSF51338">
    <property type="entry name" value="Composite domain of metallo-dependent hydrolases"/>
    <property type="match status" value="2"/>
</dbReference>
<dbReference type="GO" id="GO:0004157">
    <property type="term" value="F:dihydropyrimidinase activity"/>
    <property type="evidence" value="ECO:0007669"/>
    <property type="project" value="UniProtKB-EC"/>
</dbReference>
<dbReference type="RefSeq" id="WP_146564317.1">
    <property type="nucleotide sequence ID" value="NZ_SIHJ01000001.1"/>
</dbReference>
<feature type="domain" description="Amidohydrolase-related" evidence="3">
    <location>
        <begin position="327"/>
        <end position="419"/>
    </location>
</feature>
<feature type="compositionally biased region" description="Acidic residues" evidence="1">
    <location>
        <begin position="470"/>
        <end position="486"/>
    </location>
</feature>
<reference evidence="4 5" key="1">
    <citation type="submission" date="2019-02" db="EMBL/GenBank/DDBJ databases">
        <title>Deep-cultivation of Planctomycetes and their phenomic and genomic characterization uncovers novel biology.</title>
        <authorList>
            <person name="Wiegand S."/>
            <person name="Jogler M."/>
            <person name="Boedeker C."/>
            <person name="Pinto D."/>
            <person name="Vollmers J."/>
            <person name="Rivas-Marin E."/>
            <person name="Kohn T."/>
            <person name="Peeters S.H."/>
            <person name="Heuer A."/>
            <person name="Rast P."/>
            <person name="Oberbeckmann S."/>
            <person name="Bunk B."/>
            <person name="Jeske O."/>
            <person name="Meyerdierks A."/>
            <person name="Storesund J.E."/>
            <person name="Kallscheuer N."/>
            <person name="Luecker S."/>
            <person name="Lage O.M."/>
            <person name="Pohl T."/>
            <person name="Merkel B.J."/>
            <person name="Hornburger P."/>
            <person name="Mueller R.-W."/>
            <person name="Bruemmer F."/>
            <person name="Labrenz M."/>
            <person name="Spormann A.M."/>
            <person name="Op Den Camp H."/>
            <person name="Overmann J."/>
            <person name="Amann R."/>
            <person name="Jetten M.S.M."/>
            <person name="Mascher T."/>
            <person name="Medema M.H."/>
            <person name="Devos D.P."/>
            <person name="Kaster A.-K."/>
            <person name="Ovreas L."/>
            <person name="Rohde M."/>
            <person name="Galperin M.Y."/>
            <person name="Jogler C."/>
        </authorList>
    </citation>
    <scope>NUCLEOTIDE SEQUENCE [LARGE SCALE GENOMIC DNA]</scope>
    <source>
        <strain evidence="4 5">KOR34</strain>
    </source>
</reference>
<comment type="caution">
    <text evidence="4">The sequence shown here is derived from an EMBL/GenBank/DDBJ whole genome shotgun (WGS) entry which is preliminary data.</text>
</comment>
<feature type="chain" id="PRO_5023028999" evidence="2">
    <location>
        <begin position="20"/>
        <end position="1049"/>
    </location>
</feature>
<dbReference type="SUPFAM" id="SSF51556">
    <property type="entry name" value="Metallo-dependent hydrolases"/>
    <property type="match status" value="2"/>
</dbReference>
<dbReference type="Pfam" id="PF01979">
    <property type="entry name" value="Amidohydro_1"/>
    <property type="match status" value="2"/>
</dbReference>
<organism evidence="4 5">
    <name type="scientific">Posidoniimonas corsicana</name>
    <dbReference type="NCBI Taxonomy" id="1938618"/>
    <lineage>
        <taxon>Bacteria</taxon>
        <taxon>Pseudomonadati</taxon>
        <taxon>Planctomycetota</taxon>
        <taxon>Planctomycetia</taxon>
        <taxon>Pirellulales</taxon>
        <taxon>Lacipirellulaceae</taxon>
        <taxon>Posidoniimonas</taxon>
    </lineage>
</organism>
<dbReference type="Proteomes" id="UP000316714">
    <property type="component" value="Unassembled WGS sequence"/>
</dbReference>
<dbReference type="Gene3D" id="3.20.20.140">
    <property type="entry name" value="Metal-dependent hydrolases"/>
    <property type="match status" value="2"/>
</dbReference>